<keyword evidence="4" id="KW-0378">Hydrolase</keyword>
<dbReference type="CDD" id="cd00221">
    <property type="entry name" value="Vsr"/>
    <property type="match status" value="1"/>
</dbReference>
<dbReference type="GO" id="GO:0004519">
    <property type="term" value="F:endonuclease activity"/>
    <property type="evidence" value="ECO:0007669"/>
    <property type="project" value="UniProtKB-KW"/>
</dbReference>
<evidence type="ECO:0000256" key="5">
    <source>
        <dbReference type="ARBA" id="ARBA00023204"/>
    </source>
</evidence>
<reference evidence="8 9" key="1">
    <citation type="submission" date="2016-06" db="EMBL/GenBank/DDBJ databases">
        <authorList>
            <person name="Kjaerup R.B."/>
            <person name="Dalgaard T.S."/>
            <person name="Juul-Madsen H.R."/>
        </authorList>
    </citation>
    <scope>NUCLEOTIDE SEQUENCE [LARGE SCALE GENOMIC DNA]</scope>
    <source>
        <strain evidence="8 9">DSM 45248</strain>
    </source>
</reference>
<evidence type="ECO:0000256" key="6">
    <source>
        <dbReference type="ARBA" id="ARBA00029466"/>
    </source>
</evidence>
<evidence type="ECO:0000256" key="1">
    <source>
        <dbReference type="ARBA" id="ARBA00022722"/>
    </source>
</evidence>
<organism evidence="8 9">
    <name type="scientific">Micromonospora narathiwatensis</name>
    <dbReference type="NCBI Taxonomy" id="299146"/>
    <lineage>
        <taxon>Bacteria</taxon>
        <taxon>Bacillati</taxon>
        <taxon>Actinomycetota</taxon>
        <taxon>Actinomycetes</taxon>
        <taxon>Micromonosporales</taxon>
        <taxon>Micromonosporaceae</taxon>
        <taxon>Micromonospora</taxon>
    </lineage>
</organism>
<dbReference type="Proteomes" id="UP000198765">
    <property type="component" value="Chromosome I"/>
</dbReference>
<dbReference type="InterPro" id="IPR004603">
    <property type="entry name" value="DNA_mismatch_endonuc_vsr"/>
</dbReference>
<keyword evidence="3" id="KW-0227">DNA damage</keyword>
<dbReference type="NCBIfam" id="TIGR00632">
    <property type="entry name" value="vsr"/>
    <property type="match status" value="1"/>
</dbReference>
<dbReference type="EMBL" id="LT594324">
    <property type="protein sequence ID" value="SBT54906.1"/>
    <property type="molecule type" value="Genomic_DNA"/>
</dbReference>
<dbReference type="GO" id="GO:0016787">
    <property type="term" value="F:hydrolase activity"/>
    <property type="evidence" value="ECO:0007669"/>
    <property type="project" value="UniProtKB-KW"/>
</dbReference>
<evidence type="ECO:0000256" key="4">
    <source>
        <dbReference type="ARBA" id="ARBA00022801"/>
    </source>
</evidence>
<dbReference type="InterPro" id="IPR011335">
    <property type="entry name" value="Restrct_endonuc-II-like"/>
</dbReference>
<feature type="compositionally biased region" description="Basic residues" evidence="7">
    <location>
        <begin position="22"/>
        <end position="31"/>
    </location>
</feature>
<gene>
    <name evidence="8" type="ORF">GA0070621_5788</name>
</gene>
<evidence type="ECO:0000313" key="8">
    <source>
        <dbReference type="EMBL" id="SBT54906.1"/>
    </source>
</evidence>
<proteinExistence type="inferred from homology"/>
<evidence type="ECO:0000313" key="9">
    <source>
        <dbReference type="Proteomes" id="UP000198765"/>
    </source>
</evidence>
<dbReference type="SUPFAM" id="SSF52980">
    <property type="entry name" value="Restriction endonuclease-like"/>
    <property type="match status" value="1"/>
</dbReference>
<keyword evidence="2 8" id="KW-0255">Endonuclease</keyword>
<dbReference type="Gene3D" id="3.40.960.10">
    <property type="entry name" value="VSR Endonuclease"/>
    <property type="match status" value="1"/>
</dbReference>
<evidence type="ECO:0000256" key="7">
    <source>
        <dbReference type="SAM" id="MobiDB-lite"/>
    </source>
</evidence>
<keyword evidence="9" id="KW-1185">Reference proteome</keyword>
<evidence type="ECO:0000256" key="3">
    <source>
        <dbReference type="ARBA" id="ARBA00022763"/>
    </source>
</evidence>
<feature type="compositionally biased region" description="Basic and acidic residues" evidence="7">
    <location>
        <begin position="8"/>
        <end position="21"/>
    </location>
</feature>
<dbReference type="GO" id="GO:0006298">
    <property type="term" value="P:mismatch repair"/>
    <property type="evidence" value="ECO:0007669"/>
    <property type="project" value="InterPro"/>
</dbReference>
<dbReference type="PATRIC" id="fig|299146.4.peg.5969"/>
<protein>
    <submittedName>
        <fullName evidence="8">T/G mismatch-specific endonuclease</fullName>
    </submittedName>
</protein>
<sequence length="267" mass="30375">MTPTPARSDQRWADKPPDPRAWKGRQGRSRRAASAEQDRAAGGAERRWVDLGDGRRARASVELKLLPRTRRIRAYLRWSDSGRSPARYLGEVEYATRAKNLAEGWRLAWGRGLLAAPDTNATSWAKSPAVRAVMRGNKARDTAPERRLRSLLHRAGMRYRVNTRPLPGVRRTADVVFPAARVAVFVDGCFWHGCPDHYRPARVNGQFWREKIERNRARDRETDRLIADAGWRVIRVWEHEDTQLAAERVAQAVLAMRSSPATSTIDP</sequence>
<keyword evidence="1" id="KW-0540">Nuclease</keyword>
<name>A0A1A9AFE2_9ACTN</name>
<dbReference type="AlphaFoldDB" id="A0A1A9AFE2"/>
<accession>A0A1A9AFE2</accession>
<feature type="region of interest" description="Disordered" evidence="7">
    <location>
        <begin position="1"/>
        <end position="43"/>
    </location>
</feature>
<dbReference type="Pfam" id="PF03852">
    <property type="entry name" value="Vsr"/>
    <property type="match status" value="1"/>
</dbReference>
<comment type="similarity">
    <text evidence="6">Belongs to the Vsr family.</text>
</comment>
<evidence type="ECO:0000256" key="2">
    <source>
        <dbReference type="ARBA" id="ARBA00022759"/>
    </source>
</evidence>
<keyword evidence="5" id="KW-0234">DNA repair</keyword>